<gene>
    <name evidence="1" type="ORF">EPA93_13325</name>
</gene>
<dbReference type="KEGG" id="kbs:EPA93_13325"/>
<dbReference type="OrthoDB" id="9779761at2"/>
<evidence type="ECO:0000313" key="2">
    <source>
        <dbReference type="Proteomes" id="UP000290365"/>
    </source>
</evidence>
<keyword evidence="1" id="KW-0255">Endonuclease</keyword>
<accession>A0A4V0YYP4</accession>
<keyword evidence="2" id="KW-1185">Reference proteome</keyword>
<dbReference type="Proteomes" id="UP000290365">
    <property type="component" value="Chromosome"/>
</dbReference>
<dbReference type="CDD" id="cd00085">
    <property type="entry name" value="HNHc"/>
    <property type="match status" value="1"/>
</dbReference>
<proteinExistence type="predicted"/>
<dbReference type="GO" id="GO:0004519">
    <property type="term" value="F:endonuclease activity"/>
    <property type="evidence" value="ECO:0007669"/>
    <property type="project" value="UniProtKB-KW"/>
</dbReference>
<dbReference type="RefSeq" id="WP_129887995.1">
    <property type="nucleotide sequence ID" value="NZ_CP035758.1"/>
</dbReference>
<sequence>MERKRLRASVIASGEWFKDRDPYAWKLTRQRVLQRDQYTCTYCRLVCHKFMQVNHIGAEDNHKLDNLETVCPACHSVMHLGINALEGHITIFDCKPEVTNMAAIVCVTRALVAKKLAWPEIERHIYEQFALLDGTLYDARQTLVFADRMLASIPEGAFRGYLVEGKAVMFHEAEAWNGYPEAIWRWQCLPGSHYQKA</sequence>
<name>A0A4V0YYP4_KTERU</name>
<dbReference type="AlphaFoldDB" id="A0A4V0YYP4"/>
<dbReference type="EMBL" id="CP035758">
    <property type="protein sequence ID" value="QBD76931.1"/>
    <property type="molecule type" value="Genomic_DNA"/>
</dbReference>
<protein>
    <submittedName>
        <fullName evidence="1">HNH endonuclease</fullName>
    </submittedName>
</protein>
<keyword evidence="1" id="KW-0540">Nuclease</keyword>
<organism evidence="1 2">
    <name type="scientific">Ktedonosporobacter rubrisoli</name>
    <dbReference type="NCBI Taxonomy" id="2509675"/>
    <lineage>
        <taxon>Bacteria</taxon>
        <taxon>Bacillati</taxon>
        <taxon>Chloroflexota</taxon>
        <taxon>Ktedonobacteria</taxon>
        <taxon>Ktedonobacterales</taxon>
        <taxon>Ktedonosporobacteraceae</taxon>
        <taxon>Ktedonosporobacter</taxon>
    </lineage>
</organism>
<reference evidence="1 2" key="1">
    <citation type="submission" date="2019-01" db="EMBL/GenBank/DDBJ databases">
        <title>Ktedonosporobacter rubrisoli SCAWS-G2.</title>
        <authorList>
            <person name="Huang Y."/>
            <person name="Yan B."/>
        </authorList>
    </citation>
    <scope>NUCLEOTIDE SEQUENCE [LARGE SCALE GENOMIC DNA]</scope>
    <source>
        <strain evidence="1 2">SCAWS-G2</strain>
    </source>
</reference>
<evidence type="ECO:0000313" key="1">
    <source>
        <dbReference type="EMBL" id="QBD76931.1"/>
    </source>
</evidence>
<dbReference type="InterPro" id="IPR003615">
    <property type="entry name" value="HNH_nuc"/>
</dbReference>
<keyword evidence="1" id="KW-0378">Hydrolase</keyword>